<reference evidence="1 2" key="1">
    <citation type="submission" date="2015-01" db="EMBL/GenBank/DDBJ databases">
        <title>Evolution of Trichinella species and genotypes.</title>
        <authorList>
            <person name="Korhonen P.K."/>
            <person name="Edoardo P."/>
            <person name="Giuseppe L.R."/>
            <person name="Gasser R.B."/>
        </authorList>
    </citation>
    <scope>NUCLEOTIDE SEQUENCE [LARGE SCALE GENOMIC DNA]</scope>
    <source>
        <strain evidence="1">ISS2496</strain>
    </source>
</reference>
<proteinExistence type="predicted"/>
<dbReference type="EMBL" id="JYDQ01000326">
    <property type="protein sequence ID" value="KRY08545.1"/>
    <property type="molecule type" value="Genomic_DNA"/>
</dbReference>
<dbReference type="Proteomes" id="UP000054783">
    <property type="component" value="Unassembled WGS sequence"/>
</dbReference>
<sequence>MISGKAAAVELNVIYTWKSKVMNVFAGYSLTDVFNADETGLYFKQLPQKLLTMPGEACNSVSIQFTGSASRGIMLMWKMTTSFA</sequence>
<dbReference type="OrthoDB" id="125347at2759"/>
<comment type="caution">
    <text evidence="1">The sequence shown here is derived from an EMBL/GenBank/DDBJ whole genome shotgun (WGS) entry which is preliminary data.</text>
</comment>
<evidence type="ECO:0000313" key="1">
    <source>
        <dbReference type="EMBL" id="KRY08545.1"/>
    </source>
</evidence>
<protein>
    <submittedName>
        <fullName evidence="1">Uncharacterized protein</fullName>
    </submittedName>
</protein>
<name>A0A0V0Z7W3_9BILA</name>
<organism evidence="1 2">
    <name type="scientific">Trichinella patagoniensis</name>
    <dbReference type="NCBI Taxonomy" id="990121"/>
    <lineage>
        <taxon>Eukaryota</taxon>
        <taxon>Metazoa</taxon>
        <taxon>Ecdysozoa</taxon>
        <taxon>Nematoda</taxon>
        <taxon>Enoplea</taxon>
        <taxon>Dorylaimia</taxon>
        <taxon>Trichinellida</taxon>
        <taxon>Trichinellidae</taxon>
        <taxon>Trichinella</taxon>
    </lineage>
</organism>
<dbReference type="AlphaFoldDB" id="A0A0V0Z7W3"/>
<gene>
    <name evidence="1" type="ORF">T12_16480</name>
</gene>
<accession>A0A0V0Z7W3</accession>
<keyword evidence="2" id="KW-1185">Reference proteome</keyword>
<evidence type="ECO:0000313" key="2">
    <source>
        <dbReference type="Proteomes" id="UP000054783"/>
    </source>
</evidence>